<evidence type="ECO:0000256" key="1">
    <source>
        <dbReference type="SAM" id="MobiDB-lite"/>
    </source>
</evidence>
<organism evidence="2">
    <name type="scientific">uncultured Solirubrobacteraceae bacterium</name>
    <dbReference type="NCBI Taxonomy" id="1162706"/>
    <lineage>
        <taxon>Bacteria</taxon>
        <taxon>Bacillati</taxon>
        <taxon>Actinomycetota</taxon>
        <taxon>Thermoleophilia</taxon>
        <taxon>Solirubrobacterales</taxon>
        <taxon>Solirubrobacteraceae</taxon>
        <taxon>environmental samples</taxon>
    </lineage>
</organism>
<protein>
    <submittedName>
        <fullName evidence="2">Uncharacterized protein</fullName>
    </submittedName>
</protein>
<evidence type="ECO:0000313" key="2">
    <source>
        <dbReference type="EMBL" id="CAA9478481.1"/>
    </source>
</evidence>
<accession>A0A6J4RPA2</accession>
<feature type="region of interest" description="Disordered" evidence="1">
    <location>
        <begin position="88"/>
        <end position="162"/>
    </location>
</feature>
<reference evidence="2" key="1">
    <citation type="submission" date="2020-02" db="EMBL/GenBank/DDBJ databases">
        <authorList>
            <person name="Meier V. D."/>
        </authorList>
    </citation>
    <scope>NUCLEOTIDE SEQUENCE</scope>
    <source>
        <strain evidence="2">AVDCRST_MAG67</strain>
    </source>
</reference>
<dbReference type="EMBL" id="CADCVQ010000035">
    <property type="protein sequence ID" value="CAA9478481.1"/>
    <property type="molecule type" value="Genomic_DNA"/>
</dbReference>
<gene>
    <name evidence="2" type="ORF">AVDCRST_MAG67-702</name>
</gene>
<proteinExistence type="predicted"/>
<dbReference type="AlphaFoldDB" id="A0A6J4RPA2"/>
<sequence>MEIVIVILLLLIIAGLAFAWMKFRPGAPGSTRGVHNHADGIRGQRRSAVAAREDPMAEAVERHSMATDPHEAAEAELRLQAQANRVASDLHARQASALESEAHGTLGRGHTAPVNGYAQPAYGDGRPLHEDEQGRPVHEDGRQPAYTDENGRPVYEDDRPRY</sequence>
<feature type="compositionally biased region" description="Basic and acidic residues" evidence="1">
    <location>
        <begin position="149"/>
        <end position="162"/>
    </location>
</feature>
<feature type="compositionally biased region" description="Basic and acidic residues" evidence="1">
    <location>
        <begin position="126"/>
        <end position="142"/>
    </location>
</feature>
<name>A0A6J4RPA2_9ACTN</name>